<organism evidence="1 2">
    <name type="scientific">Chenggangzhangella methanolivorans</name>
    <dbReference type="NCBI Taxonomy" id="1437009"/>
    <lineage>
        <taxon>Bacteria</taxon>
        <taxon>Pseudomonadati</taxon>
        <taxon>Pseudomonadota</taxon>
        <taxon>Alphaproteobacteria</taxon>
        <taxon>Hyphomicrobiales</taxon>
        <taxon>Methylopilaceae</taxon>
        <taxon>Chenggangzhangella</taxon>
    </lineage>
</organism>
<dbReference type="Pfam" id="PF12096">
    <property type="entry name" value="DUF3572"/>
    <property type="match status" value="1"/>
</dbReference>
<gene>
    <name evidence="1" type="ORF">K6K41_27295</name>
</gene>
<dbReference type="AlphaFoldDB" id="A0A9E6R8J8"/>
<proteinExistence type="predicted"/>
<accession>A0A9E6R8J8</accession>
<evidence type="ECO:0000313" key="2">
    <source>
        <dbReference type="Proteomes" id="UP000825701"/>
    </source>
</evidence>
<dbReference type="Proteomes" id="UP000825701">
    <property type="component" value="Chromosome"/>
</dbReference>
<keyword evidence="2" id="KW-1185">Reference proteome</keyword>
<dbReference type="EMBL" id="CP081869">
    <property type="protein sequence ID" value="QZO00188.1"/>
    <property type="molecule type" value="Genomic_DNA"/>
</dbReference>
<reference evidence="1" key="1">
    <citation type="submission" date="2021-08" db="EMBL/GenBank/DDBJ databases">
        <authorList>
            <person name="Zhang H."/>
            <person name="Xu M."/>
            <person name="Yu Z."/>
            <person name="Yang L."/>
            <person name="Cai Y."/>
        </authorList>
    </citation>
    <scope>NUCLEOTIDE SEQUENCE</scope>
    <source>
        <strain evidence="1">CHL1</strain>
    </source>
</reference>
<dbReference type="RefSeq" id="WP_261403348.1">
    <property type="nucleotide sequence ID" value="NZ_CP081869.1"/>
</dbReference>
<evidence type="ECO:0000313" key="1">
    <source>
        <dbReference type="EMBL" id="QZO00188.1"/>
    </source>
</evidence>
<dbReference type="InterPro" id="IPR021955">
    <property type="entry name" value="DUF3572"/>
</dbReference>
<sequence length="96" mass="10242">MPIRPERDRPAVADEIAARALAYLAGDPERLGRFLALSGLDPATIRVAAQDSGFLPSVLDHVLSDERLLMDFADAEGLPPEAVGRARAAFGGSDRE</sequence>
<dbReference type="KEGG" id="cmet:K6K41_27295"/>
<name>A0A9E6R8J8_9HYPH</name>
<protein>
    <submittedName>
        <fullName evidence="1">DUF3572 domain-containing protein</fullName>
    </submittedName>
</protein>